<dbReference type="Proteomes" id="UP001175261">
    <property type="component" value="Unassembled WGS sequence"/>
</dbReference>
<name>A0AA39GJ26_SARSR</name>
<dbReference type="InterPro" id="IPR021463">
    <property type="entry name" value="Methyltransf_34"/>
</dbReference>
<feature type="region of interest" description="Disordered" evidence="1">
    <location>
        <begin position="1"/>
        <end position="23"/>
    </location>
</feature>
<accession>A0AA39GJ26</accession>
<organism evidence="2 3">
    <name type="scientific">Sarocladium strictum</name>
    <name type="common">Black bundle disease fungus</name>
    <name type="synonym">Acremonium strictum</name>
    <dbReference type="NCBI Taxonomy" id="5046"/>
    <lineage>
        <taxon>Eukaryota</taxon>
        <taxon>Fungi</taxon>
        <taxon>Dikarya</taxon>
        <taxon>Ascomycota</taxon>
        <taxon>Pezizomycotina</taxon>
        <taxon>Sordariomycetes</taxon>
        <taxon>Hypocreomycetidae</taxon>
        <taxon>Hypocreales</taxon>
        <taxon>Sarocladiaceae</taxon>
        <taxon>Sarocladium</taxon>
    </lineage>
</organism>
<evidence type="ECO:0000313" key="3">
    <source>
        <dbReference type="Proteomes" id="UP001175261"/>
    </source>
</evidence>
<evidence type="ECO:0000313" key="2">
    <source>
        <dbReference type="EMBL" id="KAK0388297.1"/>
    </source>
</evidence>
<gene>
    <name evidence="2" type="ORF">NLU13_4542</name>
</gene>
<comment type="caution">
    <text evidence="2">The sequence shown here is derived from an EMBL/GenBank/DDBJ whole genome shotgun (WGS) entry which is preliminary data.</text>
</comment>
<proteinExistence type="predicted"/>
<dbReference type="AlphaFoldDB" id="A0AA39GJ26"/>
<reference evidence="2" key="1">
    <citation type="submission" date="2022-10" db="EMBL/GenBank/DDBJ databases">
        <title>Determination and structural analysis of whole genome sequence of Sarocladium strictum F4-1.</title>
        <authorList>
            <person name="Hu L."/>
            <person name="Jiang Y."/>
        </authorList>
    </citation>
    <scope>NUCLEOTIDE SEQUENCE</scope>
    <source>
        <strain evidence="2">F4-1</strain>
    </source>
</reference>
<dbReference type="EMBL" id="JAPDFR010000003">
    <property type="protein sequence ID" value="KAK0388297.1"/>
    <property type="molecule type" value="Genomic_DNA"/>
</dbReference>
<keyword evidence="3" id="KW-1185">Reference proteome</keyword>
<evidence type="ECO:0000256" key="1">
    <source>
        <dbReference type="SAM" id="MobiDB-lite"/>
    </source>
</evidence>
<protein>
    <recommendedName>
        <fullName evidence="4">25S rRNA (Uridine(2843)-N(3))-methyltransferase</fullName>
    </recommendedName>
</protein>
<dbReference type="Pfam" id="PF11312">
    <property type="entry name" value="Methyltransf_34"/>
    <property type="match status" value="1"/>
</dbReference>
<sequence length="337" mass="37412">MTKKPSSQPNTKPQPSTPTVIDGKSQQQLLDIYAAAFADTLARDDFSRLLQEIKQALFNRDFATAFGRTDYLEAYAARWSPTRSLGYAAVFKGLEEHFREVIHVEEPRASEPENPDSPGSRLRMLCIGGCAAEHVAFASFLQDSSLQGTLTLLDSAPWPSITEKLQQHLTNPPALSPYASASAKSSNHAFLPTSQLSLHIEQQNALSLSKEDVVRLTGGPPNVVTMLFTLNELYTEGGIGRTTKFLGLLGEALPSGSLLLVVDSPGSYSEAAVGKEKKRYPMHWLLDHTLLQKCPPGLQWEKLVSQESVWFRLPDGLSYPIQLENMRYQLHLYRLTR</sequence>
<evidence type="ECO:0008006" key="4">
    <source>
        <dbReference type="Google" id="ProtNLM"/>
    </source>
</evidence>